<dbReference type="GO" id="GO:0006654">
    <property type="term" value="P:phosphatidic acid biosynthetic process"/>
    <property type="evidence" value="ECO:0007669"/>
    <property type="project" value="TreeGrafter"/>
</dbReference>
<evidence type="ECO:0000256" key="3">
    <source>
        <dbReference type="ARBA" id="ARBA00023315"/>
    </source>
</evidence>
<accession>A0A0B8ZL05</accession>
<dbReference type="InterPro" id="IPR002123">
    <property type="entry name" value="Plipid/glycerol_acylTrfase"/>
</dbReference>
<proteinExistence type="predicted"/>
<dbReference type="SUPFAM" id="SSF69593">
    <property type="entry name" value="Glycerol-3-phosphate (1)-acyltransferase"/>
    <property type="match status" value="1"/>
</dbReference>
<dbReference type="Proteomes" id="UP000031338">
    <property type="component" value="Unassembled WGS sequence"/>
</dbReference>
<keyword evidence="2 5" id="KW-0808">Transferase</keyword>
<evidence type="ECO:0000259" key="4">
    <source>
        <dbReference type="SMART" id="SM00563"/>
    </source>
</evidence>
<comment type="pathway">
    <text evidence="1">Lipid metabolism.</text>
</comment>
<gene>
    <name evidence="5" type="ORF">NJ75_01744</name>
</gene>
<keyword evidence="6" id="KW-1185">Reference proteome</keyword>
<feature type="domain" description="Phospholipid/glycerol acyltransferase" evidence="4">
    <location>
        <begin position="43"/>
        <end position="152"/>
    </location>
</feature>
<reference evidence="5 6" key="1">
    <citation type="submission" date="2014-10" db="EMBL/GenBank/DDBJ databases">
        <title>Draft genome sequence of Novosphingobium subterraneum DSM 12447.</title>
        <authorList>
            <person name="Gan H.M."/>
            <person name="Gan H.Y."/>
            <person name="Savka M.A."/>
        </authorList>
    </citation>
    <scope>NUCLEOTIDE SEQUENCE [LARGE SCALE GENOMIC DNA]</scope>
    <source>
        <strain evidence="5 6">DSM 12447</strain>
    </source>
</reference>
<evidence type="ECO:0000256" key="2">
    <source>
        <dbReference type="ARBA" id="ARBA00022679"/>
    </source>
</evidence>
<dbReference type="SMART" id="SM00563">
    <property type="entry name" value="PlsC"/>
    <property type="match status" value="1"/>
</dbReference>
<keyword evidence="3 5" id="KW-0012">Acyltransferase</keyword>
<dbReference type="EMBL" id="JRVC01000007">
    <property type="protein sequence ID" value="KHS46908.1"/>
    <property type="molecule type" value="Genomic_DNA"/>
</dbReference>
<dbReference type="STRING" id="48936.NJ75_01744"/>
<name>A0A0B8ZL05_9SPHN</name>
<dbReference type="Pfam" id="PF01553">
    <property type="entry name" value="Acyltransferase"/>
    <property type="match status" value="1"/>
</dbReference>
<dbReference type="PATRIC" id="fig|48936.3.peg.1752"/>
<evidence type="ECO:0000256" key="1">
    <source>
        <dbReference type="ARBA" id="ARBA00005189"/>
    </source>
</evidence>
<dbReference type="RefSeq" id="WP_039333475.1">
    <property type="nucleotide sequence ID" value="NZ_JRVC01000007.1"/>
</dbReference>
<dbReference type="CDD" id="cd07988">
    <property type="entry name" value="LPLAT_ABO13168-like"/>
    <property type="match status" value="1"/>
</dbReference>
<comment type="caution">
    <text evidence="5">The sequence shown here is derived from an EMBL/GenBank/DDBJ whole genome shotgun (WGS) entry which is preliminary data.</text>
</comment>
<dbReference type="AlphaFoldDB" id="A0A0B8ZL05"/>
<dbReference type="PANTHER" id="PTHR10434">
    <property type="entry name" value="1-ACYL-SN-GLYCEROL-3-PHOSPHATE ACYLTRANSFERASE"/>
    <property type="match status" value="1"/>
</dbReference>
<evidence type="ECO:0000313" key="6">
    <source>
        <dbReference type="Proteomes" id="UP000031338"/>
    </source>
</evidence>
<evidence type="ECO:0000313" key="5">
    <source>
        <dbReference type="EMBL" id="KHS46908.1"/>
    </source>
</evidence>
<protein>
    <submittedName>
        <fullName evidence="5">Phospholipid/glycerol acyltransferase</fullName>
    </submittedName>
</protein>
<dbReference type="PANTHER" id="PTHR10434:SF9">
    <property type="entry name" value="PHOSPHOLIPID_GLYCEROL ACYLTRANSFERASE DOMAIN-CONTAINING PROTEIN"/>
    <property type="match status" value="1"/>
</dbReference>
<organism evidence="5 6">
    <name type="scientific">Novosphingobium subterraneum</name>
    <dbReference type="NCBI Taxonomy" id="48936"/>
    <lineage>
        <taxon>Bacteria</taxon>
        <taxon>Pseudomonadati</taxon>
        <taxon>Pseudomonadota</taxon>
        <taxon>Alphaproteobacteria</taxon>
        <taxon>Sphingomonadales</taxon>
        <taxon>Sphingomonadaceae</taxon>
        <taxon>Novosphingobium</taxon>
    </lineage>
</organism>
<dbReference type="GO" id="GO:0003841">
    <property type="term" value="F:1-acylglycerol-3-phosphate O-acyltransferase activity"/>
    <property type="evidence" value="ECO:0007669"/>
    <property type="project" value="TreeGrafter"/>
</dbReference>
<sequence length="203" mass="22750">MDGAIEDRRPSLLSRVVRKLLVWFYRSQGWKAVGAPPEDGRCVIIAAPHTSNWDFLYFIGLTEDLGLKPHFMAKDSLFRWPLGGFMRDMGGVSIDRSARKNVVDAMVAEFARRDRFMLTIAPEGTRSAVGQWRSGFYHIALKAKVPMVVGMMDYGTKTGGLGPAIWPSGDYEADMRKIFDVYRKVTPKHPGRGLTEPPEVTDA</sequence>